<dbReference type="Gene3D" id="3.90.190.10">
    <property type="entry name" value="Protein tyrosine phosphatase superfamily"/>
    <property type="match status" value="1"/>
</dbReference>
<dbReference type="PANTHER" id="PTHR46163">
    <property type="entry name" value="TYROSINE-PROTEIN PHOSPHATASE-RELATED"/>
    <property type="match status" value="1"/>
</dbReference>
<dbReference type="InterPro" id="IPR029021">
    <property type="entry name" value="Prot-tyrosine_phosphatase-like"/>
</dbReference>
<keyword evidence="3" id="KW-1185">Reference proteome</keyword>
<dbReference type="InterPro" id="IPR000242">
    <property type="entry name" value="PTP_cat"/>
</dbReference>
<dbReference type="EMBL" id="CATQJA010002629">
    <property type="protein sequence ID" value="CAJ0574287.1"/>
    <property type="molecule type" value="Genomic_DNA"/>
</dbReference>
<comment type="caution">
    <text evidence="2">The sequence shown here is derived from an EMBL/GenBank/DDBJ whole genome shotgun (WGS) entry which is preliminary data.</text>
</comment>
<proteinExistence type="predicted"/>
<organism evidence="2 3">
    <name type="scientific">Mesorhabditis spiculigera</name>
    <dbReference type="NCBI Taxonomy" id="96644"/>
    <lineage>
        <taxon>Eukaryota</taxon>
        <taxon>Metazoa</taxon>
        <taxon>Ecdysozoa</taxon>
        <taxon>Nematoda</taxon>
        <taxon>Chromadorea</taxon>
        <taxon>Rhabditida</taxon>
        <taxon>Rhabditina</taxon>
        <taxon>Rhabditomorpha</taxon>
        <taxon>Rhabditoidea</taxon>
        <taxon>Rhabditidae</taxon>
        <taxon>Mesorhabditinae</taxon>
        <taxon>Mesorhabditis</taxon>
    </lineage>
</organism>
<dbReference type="SUPFAM" id="SSF52799">
    <property type="entry name" value="(Phosphotyrosine protein) phosphatases II"/>
    <property type="match status" value="1"/>
</dbReference>
<evidence type="ECO:0000259" key="1">
    <source>
        <dbReference type="PROSITE" id="PS50056"/>
    </source>
</evidence>
<dbReference type="InterPro" id="IPR000387">
    <property type="entry name" value="Tyr_Pase_dom"/>
</dbReference>
<feature type="non-terminal residue" evidence="2">
    <location>
        <position position="1"/>
    </location>
</feature>
<gene>
    <name evidence="2" type="ORF">MSPICULIGERA_LOCUS12626</name>
</gene>
<protein>
    <recommendedName>
        <fullName evidence="1">Tyrosine specific protein phosphatases domain-containing protein</fullName>
    </recommendedName>
</protein>
<reference evidence="2" key="1">
    <citation type="submission" date="2023-06" db="EMBL/GenBank/DDBJ databases">
        <authorList>
            <person name="Delattre M."/>
        </authorList>
    </citation>
    <scope>NUCLEOTIDE SEQUENCE</scope>
    <source>
        <strain evidence="2">AF72</strain>
    </source>
</reference>
<sequence length="107" mass="11602">MGLMELLQKICTSTQPIVVHCSAGIGRTGAVVLIQSSLETIAAGYATIEQYLYVHMYLLHVFVKEGWVPDEKVVAEIKGKFTTDYEIAAAAALQKLNETPAGSAEKM</sequence>
<dbReference type="PROSITE" id="PS00383">
    <property type="entry name" value="TYR_PHOSPHATASE_1"/>
    <property type="match status" value="1"/>
</dbReference>
<dbReference type="Proteomes" id="UP001177023">
    <property type="component" value="Unassembled WGS sequence"/>
</dbReference>
<dbReference type="AlphaFoldDB" id="A0AA36CS32"/>
<evidence type="ECO:0000313" key="3">
    <source>
        <dbReference type="Proteomes" id="UP001177023"/>
    </source>
</evidence>
<feature type="domain" description="Tyrosine specific protein phosphatases" evidence="1">
    <location>
        <begin position="1"/>
        <end position="34"/>
    </location>
</feature>
<accession>A0AA36CS32</accession>
<dbReference type="GO" id="GO:0004725">
    <property type="term" value="F:protein tyrosine phosphatase activity"/>
    <property type="evidence" value="ECO:0007669"/>
    <property type="project" value="InterPro"/>
</dbReference>
<evidence type="ECO:0000313" key="2">
    <source>
        <dbReference type="EMBL" id="CAJ0574287.1"/>
    </source>
</evidence>
<dbReference type="InterPro" id="IPR016130">
    <property type="entry name" value="Tyr_Pase_AS"/>
</dbReference>
<dbReference type="PANTHER" id="PTHR46163:SF5">
    <property type="entry name" value="TYROSINE-PROTEIN PHOSPHATASE"/>
    <property type="match status" value="1"/>
</dbReference>
<dbReference type="PRINTS" id="PR00700">
    <property type="entry name" value="PRTYPHPHTASE"/>
</dbReference>
<dbReference type="PROSITE" id="PS50056">
    <property type="entry name" value="TYR_PHOSPHATASE_2"/>
    <property type="match status" value="1"/>
</dbReference>
<name>A0AA36CS32_9BILA</name>
<dbReference type="Pfam" id="PF00102">
    <property type="entry name" value="Y_phosphatase"/>
    <property type="match status" value="1"/>
</dbReference>
<dbReference type="InterPro" id="IPR052782">
    <property type="entry name" value="Oocyte-zygote_transition_reg"/>
</dbReference>